<dbReference type="CDD" id="cd22785">
    <property type="entry name" value="DPBB_MltA-like"/>
    <property type="match status" value="1"/>
</dbReference>
<dbReference type="AlphaFoldDB" id="A0A2S9XT91"/>
<feature type="region of interest" description="Disordered" evidence="1">
    <location>
        <begin position="24"/>
        <end position="49"/>
    </location>
</feature>
<gene>
    <name evidence="4" type="ORF">ENSA7_69010</name>
</gene>
<dbReference type="InterPro" id="IPR036908">
    <property type="entry name" value="RlpA-like_sf"/>
</dbReference>
<proteinExistence type="predicted"/>
<comment type="caution">
    <text evidence="4">The sequence shown here is derived from an EMBL/GenBank/DDBJ whole genome shotgun (WGS) entry which is preliminary data.</text>
</comment>
<dbReference type="GO" id="GO:0004553">
    <property type="term" value="F:hydrolase activity, hydrolyzing O-glycosyl compounds"/>
    <property type="evidence" value="ECO:0007669"/>
    <property type="project" value="InterPro"/>
</dbReference>
<protein>
    <submittedName>
        <fullName evidence="4">3D domain protein</fullName>
    </submittedName>
</protein>
<evidence type="ECO:0000313" key="5">
    <source>
        <dbReference type="Proteomes" id="UP000238823"/>
    </source>
</evidence>
<evidence type="ECO:0000259" key="3">
    <source>
        <dbReference type="Pfam" id="PF06725"/>
    </source>
</evidence>
<evidence type="ECO:0000313" key="4">
    <source>
        <dbReference type="EMBL" id="PRP96087.1"/>
    </source>
</evidence>
<dbReference type="GO" id="GO:0009254">
    <property type="term" value="P:peptidoglycan turnover"/>
    <property type="evidence" value="ECO:0007669"/>
    <property type="project" value="InterPro"/>
</dbReference>
<dbReference type="Gene3D" id="2.40.40.10">
    <property type="entry name" value="RlpA-like domain"/>
    <property type="match status" value="1"/>
</dbReference>
<feature type="chain" id="PRO_5015721179" evidence="2">
    <location>
        <begin position="19"/>
        <end position="226"/>
    </location>
</feature>
<name>A0A2S9XT91_9BACT</name>
<feature type="compositionally biased region" description="Low complexity" evidence="1">
    <location>
        <begin position="27"/>
        <end position="42"/>
    </location>
</feature>
<reference evidence="4 5" key="1">
    <citation type="submission" date="2018-03" db="EMBL/GenBank/DDBJ databases">
        <title>Draft Genome Sequences of the Obligatory Marine Myxobacteria Enhygromyxa salina SWB007.</title>
        <authorList>
            <person name="Poehlein A."/>
            <person name="Moghaddam J.A."/>
            <person name="Harms H."/>
            <person name="Alanjari M."/>
            <person name="Koenig G.M."/>
            <person name="Daniel R."/>
            <person name="Schaeberle T.F."/>
        </authorList>
    </citation>
    <scope>NUCLEOTIDE SEQUENCE [LARGE SCALE GENOMIC DNA]</scope>
    <source>
        <strain evidence="4 5">SWB007</strain>
    </source>
</reference>
<dbReference type="Pfam" id="PF06725">
    <property type="entry name" value="3D"/>
    <property type="match status" value="1"/>
</dbReference>
<dbReference type="RefSeq" id="WP_146158488.1">
    <property type="nucleotide sequence ID" value="NZ_PVNL01000135.1"/>
</dbReference>
<keyword evidence="2" id="KW-0732">Signal</keyword>
<dbReference type="GO" id="GO:0019867">
    <property type="term" value="C:outer membrane"/>
    <property type="evidence" value="ECO:0007669"/>
    <property type="project" value="InterPro"/>
</dbReference>
<dbReference type="OrthoDB" id="9783686at2"/>
<organism evidence="4 5">
    <name type="scientific">Enhygromyxa salina</name>
    <dbReference type="NCBI Taxonomy" id="215803"/>
    <lineage>
        <taxon>Bacteria</taxon>
        <taxon>Pseudomonadati</taxon>
        <taxon>Myxococcota</taxon>
        <taxon>Polyangia</taxon>
        <taxon>Nannocystales</taxon>
        <taxon>Nannocystaceae</taxon>
        <taxon>Enhygromyxa</taxon>
    </lineage>
</organism>
<accession>A0A2S9XT91</accession>
<evidence type="ECO:0000256" key="2">
    <source>
        <dbReference type="SAM" id="SignalP"/>
    </source>
</evidence>
<dbReference type="EMBL" id="PVNL01000135">
    <property type="protein sequence ID" value="PRP96087.1"/>
    <property type="molecule type" value="Genomic_DNA"/>
</dbReference>
<dbReference type="InterPro" id="IPR010611">
    <property type="entry name" value="3D_dom"/>
</dbReference>
<dbReference type="Proteomes" id="UP000238823">
    <property type="component" value="Unassembled WGS sequence"/>
</dbReference>
<feature type="signal peptide" evidence="2">
    <location>
        <begin position="1"/>
        <end position="18"/>
    </location>
</feature>
<feature type="domain" description="3D" evidence="3">
    <location>
        <begin position="147"/>
        <end position="203"/>
    </location>
</feature>
<dbReference type="SUPFAM" id="SSF50685">
    <property type="entry name" value="Barwin-like endoglucanases"/>
    <property type="match status" value="1"/>
</dbReference>
<evidence type="ECO:0000256" key="1">
    <source>
        <dbReference type="SAM" id="MobiDB-lite"/>
    </source>
</evidence>
<sequence>MRPVRLAPLVLSIPLACATANGDTEADTASSQTTADTSTRTAPPAGDPGASIGVFDLTYYWVSHEADFDPPASTTIGTCAGQRIATVPAGFARALKLEGSGKLLDDRVVNIGGCGCGDGYDCFAVLDPARFVWGQGSRGNALVPYLSIATDTSVLPFGTSVYAPGLDGVALPDGRTHDGCLRAADVGGGIEGTHVDWFVGLKGNYRQLDANVPERVELLEGGTRCP</sequence>